<dbReference type="InterPro" id="IPR012854">
    <property type="entry name" value="Cu_amine_oxidase-like_N"/>
</dbReference>
<dbReference type="EMBL" id="JPVP01000060">
    <property type="protein sequence ID" value="KGR81702.1"/>
    <property type="molecule type" value="Genomic_DNA"/>
</dbReference>
<dbReference type="SUPFAM" id="SSF55383">
    <property type="entry name" value="Copper amine oxidase, domain N"/>
    <property type="match status" value="1"/>
</dbReference>
<keyword evidence="4" id="KW-1185">Reference proteome</keyword>
<proteinExistence type="predicted"/>
<reference evidence="3 4" key="1">
    <citation type="submission" date="2014-02" db="EMBL/GenBank/DDBJ databases">
        <title>Draft genome sequence of Lysinibacillus odysseyi NBRC 100172.</title>
        <authorList>
            <person name="Zhang F."/>
            <person name="Wang G."/>
            <person name="Zhang L."/>
        </authorList>
    </citation>
    <scope>NUCLEOTIDE SEQUENCE [LARGE SCALE GENOMIC DNA]</scope>
    <source>
        <strain evidence="3 4">NBRC 100172</strain>
    </source>
</reference>
<dbReference type="AlphaFoldDB" id="A0A0A3J3T0"/>
<dbReference type="Pfam" id="PF07833">
    <property type="entry name" value="Cu_amine_oxidN1"/>
    <property type="match status" value="1"/>
</dbReference>
<keyword evidence="1" id="KW-0732">Signal</keyword>
<evidence type="ECO:0000313" key="3">
    <source>
        <dbReference type="EMBL" id="KGR81702.1"/>
    </source>
</evidence>
<gene>
    <name evidence="3" type="ORF">CD32_20370</name>
</gene>
<sequence>MKRNIPIALSFALLTGAIAPTAFAQSQDVSAANEEAEQVQEKFLKLTGKFQSFEERTNGSVYSLIEKGEEIFAIVADERTVVVDNLGNPVELKEGMEFTAFVDAEKPMIMIYPPQYSPELIVVQTTEPGFVEVDEFDKEYTGKKLKLNLSEETVIENLSGTKLNAEDVAEANAAVFYTASTRSIPAQTAPSKVIVLSYDVEQGNNKSVDEIIEKDFYEVDGVKMIPLRLVAEQLGWKVESTGKGAVLSKDDTSITITRGTKTFVHNGKDSEFKAAPSLLEPIKTYVPVDFVDYLK</sequence>
<dbReference type="RefSeq" id="WP_036158416.1">
    <property type="nucleotide sequence ID" value="NZ_BCVX01000003.1"/>
</dbReference>
<feature type="chain" id="PRO_5002002087" description="Copper amine oxidase-like N-terminal domain-containing protein" evidence="1">
    <location>
        <begin position="25"/>
        <end position="295"/>
    </location>
</feature>
<dbReference type="Gene3D" id="3.30.457.10">
    <property type="entry name" value="Copper amine oxidase-like, N-terminal domain"/>
    <property type="match status" value="1"/>
</dbReference>
<feature type="domain" description="Copper amine oxidase-like N-terminal" evidence="2">
    <location>
        <begin position="217"/>
        <end position="291"/>
    </location>
</feature>
<organism evidence="3 4">
    <name type="scientific">Lysinibacillus odysseyi 34hs-1 = NBRC 100172</name>
    <dbReference type="NCBI Taxonomy" id="1220589"/>
    <lineage>
        <taxon>Bacteria</taxon>
        <taxon>Bacillati</taxon>
        <taxon>Bacillota</taxon>
        <taxon>Bacilli</taxon>
        <taxon>Bacillales</taxon>
        <taxon>Bacillaceae</taxon>
        <taxon>Lysinibacillus</taxon>
    </lineage>
</organism>
<dbReference type="Proteomes" id="UP000030437">
    <property type="component" value="Unassembled WGS sequence"/>
</dbReference>
<protein>
    <recommendedName>
        <fullName evidence="2">Copper amine oxidase-like N-terminal domain-containing protein</fullName>
    </recommendedName>
</protein>
<dbReference type="InterPro" id="IPR036582">
    <property type="entry name" value="Mao_N_sf"/>
</dbReference>
<name>A0A0A3J3T0_9BACI</name>
<accession>A0A0A3J3T0</accession>
<evidence type="ECO:0000313" key="4">
    <source>
        <dbReference type="Proteomes" id="UP000030437"/>
    </source>
</evidence>
<evidence type="ECO:0000256" key="1">
    <source>
        <dbReference type="SAM" id="SignalP"/>
    </source>
</evidence>
<dbReference type="STRING" id="1220589.CD32_20370"/>
<dbReference type="eggNOG" id="ENOG502ZEC7">
    <property type="taxonomic scope" value="Bacteria"/>
</dbReference>
<feature type="signal peptide" evidence="1">
    <location>
        <begin position="1"/>
        <end position="24"/>
    </location>
</feature>
<comment type="caution">
    <text evidence="3">The sequence shown here is derived from an EMBL/GenBank/DDBJ whole genome shotgun (WGS) entry which is preliminary data.</text>
</comment>
<evidence type="ECO:0000259" key="2">
    <source>
        <dbReference type="Pfam" id="PF07833"/>
    </source>
</evidence>